<evidence type="ECO:0000259" key="11">
    <source>
        <dbReference type="Pfam" id="PF08544"/>
    </source>
</evidence>
<gene>
    <name evidence="12" type="ORF">GCM10011352_06010</name>
</gene>
<keyword evidence="3" id="KW-0808">Transferase</keyword>
<dbReference type="InterPro" id="IPR013750">
    <property type="entry name" value="GHMP_kinase_C_dom"/>
</dbReference>
<evidence type="ECO:0000256" key="2">
    <source>
        <dbReference type="ARBA" id="ARBA00022516"/>
    </source>
</evidence>
<keyword evidence="7" id="KW-0460">Magnesium</keyword>
<dbReference type="EMBL" id="BMIJ01000001">
    <property type="protein sequence ID" value="GGB82985.1"/>
    <property type="molecule type" value="Genomic_DNA"/>
</dbReference>
<evidence type="ECO:0000259" key="10">
    <source>
        <dbReference type="Pfam" id="PF00288"/>
    </source>
</evidence>
<evidence type="ECO:0000256" key="5">
    <source>
        <dbReference type="ARBA" id="ARBA00022777"/>
    </source>
</evidence>
<evidence type="ECO:0000256" key="7">
    <source>
        <dbReference type="ARBA" id="ARBA00022842"/>
    </source>
</evidence>
<comment type="caution">
    <text evidence="12">The sequence shown here is derived from an EMBL/GenBank/DDBJ whole genome shotgun (WGS) entry which is preliminary data.</text>
</comment>
<protein>
    <submittedName>
        <fullName evidence="12">Mevalonate kinase</fullName>
    </submittedName>
</protein>
<accession>A0ABQ1K363</accession>
<feature type="domain" description="GHMP kinase C-terminal" evidence="11">
    <location>
        <begin position="226"/>
        <end position="289"/>
    </location>
</feature>
<dbReference type="Gene3D" id="3.30.70.890">
    <property type="entry name" value="GHMP kinase, C-terminal domain"/>
    <property type="match status" value="1"/>
</dbReference>
<dbReference type="PRINTS" id="PR00959">
    <property type="entry name" value="MEVGALKINASE"/>
</dbReference>
<dbReference type="InterPro" id="IPR020568">
    <property type="entry name" value="Ribosomal_Su5_D2-typ_SF"/>
</dbReference>
<evidence type="ECO:0000256" key="8">
    <source>
        <dbReference type="ARBA" id="ARBA00023098"/>
    </source>
</evidence>
<dbReference type="InterPro" id="IPR006205">
    <property type="entry name" value="Mev_gal_kin"/>
</dbReference>
<dbReference type="NCBIfam" id="TIGR00549">
    <property type="entry name" value="mevalon_kin"/>
    <property type="match status" value="1"/>
</dbReference>
<feature type="domain" description="GHMP kinase N-terminal" evidence="10">
    <location>
        <begin position="81"/>
        <end position="159"/>
    </location>
</feature>
<dbReference type="PANTHER" id="PTHR43290">
    <property type="entry name" value="MEVALONATE KINASE"/>
    <property type="match status" value="1"/>
</dbReference>
<evidence type="ECO:0000313" key="13">
    <source>
        <dbReference type="Proteomes" id="UP000629025"/>
    </source>
</evidence>
<dbReference type="PANTHER" id="PTHR43290:SF2">
    <property type="entry name" value="MEVALONATE KINASE"/>
    <property type="match status" value="1"/>
</dbReference>
<keyword evidence="2" id="KW-0444">Lipid biosynthesis</keyword>
<keyword evidence="1" id="KW-0963">Cytoplasm</keyword>
<evidence type="ECO:0000256" key="4">
    <source>
        <dbReference type="ARBA" id="ARBA00022741"/>
    </source>
</evidence>
<dbReference type="SUPFAM" id="SSF55060">
    <property type="entry name" value="GHMP Kinase, C-terminal domain"/>
    <property type="match status" value="1"/>
</dbReference>
<evidence type="ECO:0000256" key="3">
    <source>
        <dbReference type="ARBA" id="ARBA00022679"/>
    </source>
</evidence>
<dbReference type="Pfam" id="PF00288">
    <property type="entry name" value="GHMP_kinases_N"/>
    <property type="match status" value="1"/>
</dbReference>
<keyword evidence="5 12" id="KW-0418">Kinase</keyword>
<evidence type="ECO:0000256" key="6">
    <source>
        <dbReference type="ARBA" id="ARBA00022840"/>
    </source>
</evidence>
<dbReference type="RefSeq" id="WP_229680526.1">
    <property type="nucleotide sequence ID" value="NZ_BMIJ01000001.1"/>
</dbReference>
<evidence type="ECO:0000256" key="9">
    <source>
        <dbReference type="ARBA" id="ARBA00029438"/>
    </source>
</evidence>
<keyword evidence="13" id="KW-1185">Reference proteome</keyword>
<dbReference type="Pfam" id="PF08544">
    <property type="entry name" value="GHMP_kinases_C"/>
    <property type="match status" value="1"/>
</dbReference>
<keyword evidence="8" id="KW-0443">Lipid metabolism</keyword>
<organism evidence="12 13">
    <name type="scientific">Marinobacterium zhoushanense</name>
    <dbReference type="NCBI Taxonomy" id="1679163"/>
    <lineage>
        <taxon>Bacteria</taxon>
        <taxon>Pseudomonadati</taxon>
        <taxon>Pseudomonadota</taxon>
        <taxon>Gammaproteobacteria</taxon>
        <taxon>Oceanospirillales</taxon>
        <taxon>Oceanospirillaceae</taxon>
        <taxon>Marinobacterium</taxon>
    </lineage>
</organism>
<evidence type="ECO:0000313" key="12">
    <source>
        <dbReference type="EMBL" id="GGB82985.1"/>
    </source>
</evidence>
<keyword evidence="6" id="KW-0067">ATP-binding</keyword>
<proteinExistence type="predicted"/>
<name>A0ABQ1K363_9GAMM</name>
<dbReference type="SUPFAM" id="SSF54211">
    <property type="entry name" value="Ribosomal protein S5 domain 2-like"/>
    <property type="match status" value="1"/>
</dbReference>
<dbReference type="Proteomes" id="UP000629025">
    <property type="component" value="Unassembled WGS sequence"/>
</dbReference>
<dbReference type="InterPro" id="IPR006204">
    <property type="entry name" value="GHMP_kinase_N_dom"/>
</dbReference>
<dbReference type="Gene3D" id="3.30.230.10">
    <property type="match status" value="1"/>
</dbReference>
<dbReference type="InterPro" id="IPR014721">
    <property type="entry name" value="Ribsml_uS5_D2-typ_fold_subgr"/>
</dbReference>
<keyword evidence="4" id="KW-0547">Nucleotide-binding</keyword>
<dbReference type="InterPro" id="IPR036554">
    <property type="entry name" value="GHMP_kinase_C_sf"/>
</dbReference>
<dbReference type="GO" id="GO:0016301">
    <property type="term" value="F:kinase activity"/>
    <property type="evidence" value="ECO:0007669"/>
    <property type="project" value="UniProtKB-KW"/>
</dbReference>
<sequence length="312" mass="33672">MSDYSMIKASAPGSIMLMGEHAVVRGAQAIACAVNRYIHVELTPRDDDQVFVHSELGDYRATLHELPDAPDLQFVVATLRQWLPSLPSGLELRIESEFSHRVGLGSSAAVVAALTFALDNFAETGMSNEQMFDVALKVIHEAQNGRGSGTDLAASIYGGLIAYRVVPRELIPLQGLPELSLWYVGYKMKTPAVLELVERKAAAFPSLYASLDRLMEGCSLQARLAIEMSDWQSLGELMNFYQGLLDTLGVNDGKLSELVYRLRATEGVYGAKISGSGLGDCVVALGAGQPEDLAYEQIAVAVSAQGATCTRR</sequence>
<evidence type="ECO:0000256" key="1">
    <source>
        <dbReference type="ARBA" id="ARBA00022490"/>
    </source>
</evidence>
<reference evidence="13" key="1">
    <citation type="journal article" date="2019" name="Int. J. Syst. Evol. Microbiol.">
        <title>The Global Catalogue of Microorganisms (GCM) 10K type strain sequencing project: providing services to taxonomists for standard genome sequencing and annotation.</title>
        <authorList>
            <consortium name="The Broad Institute Genomics Platform"/>
            <consortium name="The Broad Institute Genome Sequencing Center for Infectious Disease"/>
            <person name="Wu L."/>
            <person name="Ma J."/>
        </authorList>
    </citation>
    <scope>NUCLEOTIDE SEQUENCE [LARGE SCALE GENOMIC DNA]</scope>
    <source>
        <strain evidence="13">CGMCC 1.15341</strain>
    </source>
</reference>
<comment type="pathway">
    <text evidence="9">Isoprenoid biosynthesis; isopentenyl diphosphate biosynthesis via mevalonate pathway; isopentenyl diphosphate from (R)-mevalonate: step 1/3.</text>
</comment>